<gene>
    <name evidence="1" type="ORF">NPIL_572761</name>
</gene>
<keyword evidence="2" id="KW-1185">Reference proteome</keyword>
<dbReference type="EMBL" id="BMAW01116500">
    <property type="protein sequence ID" value="GFT70949.1"/>
    <property type="molecule type" value="Genomic_DNA"/>
</dbReference>
<reference evidence="1" key="1">
    <citation type="submission" date="2020-08" db="EMBL/GenBank/DDBJ databases">
        <title>Multicomponent nature underlies the extraordinary mechanical properties of spider dragline silk.</title>
        <authorList>
            <person name="Kono N."/>
            <person name="Nakamura H."/>
            <person name="Mori M."/>
            <person name="Yoshida Y."/>
            <person name="Ohtoshi R."/>
            <person name="Malay A.D."/>
            <person name="Moran D.A.P."/>
            <person name="Tomita M."/>
            <person name="Numata K."/>
            <person name="Arakawa K."/>
        </authorList>
    </citation>
    <scope>NUCLEOTIDE SEQUENCE</scope>
</reference>
<protein>
    <submittedName>
        <fullName evidence="1">Uncharacterized protein</fullName>
    </submittedName>
</protein>
<organism evidence="1 2">
    <name type="scientific">Nephila pilipes</name>
    <name type="common">Giant wood spider</name>
    <name type="synonym">Nephila maculata</name>
    <dbReference type="NCBI Taxonomy" id="299642"/>
    <lineage>
        <taxon>Eukaryota</taxon>
        <taxon>Metazoa</taxon>
        <taxon>Ecdysozoa</taxon>
        <taxon>Arthropoda</taxon>
        <taxon>Chelicerata</taxon>
        <taxon>Arachnida</taxon>
        <taxon>Araneae</taxon>
        <taxon>Araneomorphae</taxon>
        <taxon>Entelegynae</taxon>
        <taxon>Araneoidea</taxon>
        <taxon>Nephilidae</taxon>
        <taxon>Nephila</taxon>
    </lineage>
</organism>
<comment type="caution">
    <text evidence="1">The sequence shown here is derived from an EMBL/GenBank/DDBJ whole genome shotgun (WGS) entry which is preliminary data.</text>
</comment>
<proteinExistence type="predicted"/>
<evidence type="ECO:0000313" key="1">
    <source>
        <dbReference type="EMBL" id="GFT70949.1"/>
    </source>
</evidence>
<dbReference type="Proteomes" id="UP000887013">
    <property type="component" value="Unassembled WGS sequence"/>
</dbReference>
<name>A0A8X6PH74_NEPPI</name>
<dbReference type="AlphaFoldDB" id="A0A8X6PH74"/>
<evidence type="ECO:0000313" key="2">
    <source>
        <dbReference type="Proteomes" id="UP000887013"/>
    </source>
</evidence>
<sequence length="93" mass="10625">MILGFLVDAMKFLSLCDNVRLKDRERKCLYLKLPYPNITYQCSLAEGFSLLPTSKIHLWKRYGLLPTVIELEKVLLATLHQSTPGEGQASHFT</sequence>
<accession>A0A8X6PH74</accession>